<evidence type="ECO:0000259" key="4">
    <source>
        <dbReference type="PROSITE" id="PS50110"/>
    </source>
</evidence>
<evidence type="ECO:0000313" key="7">
    <source>
        <dbReference type="Proteomes" id="UP000245390"/>
    </source>
</evidence>
<dbReference type="OrthoDB" id="9812260at2"/>
<dbReference type="KEGG" id="salo:EF888_19705"/>
<dbReference type="AlphaFoldDB" id="A0A316G276"/>
<dbReference type="FunFam" id="3.30.70.270:FF:000001">
    <property type="entry name" value="Diguanylate cyclase domain protein"/>
    <property type="match status" value="1"/>
</dbReference>
<dbReference type="Gene3D" id="3.40.50.2300">
    <property type="match status" value="1"/>
</dbReference>
<comment type="caution">
    <text evidence="3">Lacks conserved residue(s) required for the propagation of feature annotation.</text>
</comment>
<dbReference type="PANTHER" id="PTHR45138">
    <property type="entry name" value="REGULATORY COMPONENTS OF SENSORY TRANSDUCTION SYSTEM"/>
    <property type="match status" value="1"/>
</dbReference>
<evidence type="ECO:0000256" key="3">
    <source>
        <dbReference type="PROSITE-ProRule" id="PRU00169"/>
    </source>
</evidence>
<dbReference type="Pfam" id="PF00990">
    <property type="entry name" value="GGDEF"/>
    <property type="match status" value="1"/>
</dbReference>
<dbReference type="RefSeq" id="WP_109760434.1">
    <property type="nucleotide sequence ID" value="NZ_CP034588.1"/>
</dbReference>
<dbReference type="PANTHER" id="PTHR45138:SF9">
    <property type="entry name" value="DIGUANYLATE CYCLASE DGCM-RELATED"/>
    <property type="match status" value="1"/>
</dbReference>
<evidence type="ECO:0000256" key="1">
    <source>
        <dbReference type="ARBA" id="ARBA00012528"/>
    </source>
</evidence>
<dbReference type="InterPro" id="IPR000160">
    <property type="entry name" value="GGDEF_dom"/>
</dbReference>
<dbReference type="GO" id="GO:0052621">
    <property type="term" value="F:diguanylate cyclase activity"/>
    <property type="evidence" value="ECO:0007669"/>
    <property type="project" value="UniProtKB-EC"/>
</dbReference>
<evidence type="ECO:0000313" key="6">
    <source>
        <dbReference type="EMBL" id="PWK55031.1"/>
    </source>
</evidence>
<gene>
    <name evidence="6" type="ORF">C8D95_109118</name>
</gene>
<protein>
    <recommendedName>
        <fullName evidence="1">diguanylate cyclase</fullName>
        <ecNumber evidence="1">2.7.7.65</ecNumber>
    </recommendedName>
</protein>
<sequence>MPKCVFVIDSVATNRIRLSALVEQAHHRVASAETPAEAGRLDAPEPDLIVLGLHGGSSGEVISGLRGTPGLAHAPILCLDTAPSPMRRLQTLRSGARDILSRSMPDALLLARIRGLLRDGETERECERRRATATSFGFAEAAAGFRRRAHVACVGDLASMPALPNILGTTLPHRFDTPSLDEVLRDDASAAAPEAYVFVSGPGYLSLDTLLPELRDRSHSRHAPVLVVHPGDRPDIATRALNLGAGDVAAGSSTGEELAIRIDAMLSRKRLRDSLRQSDEQSYRLAATDPLTGLYNRRYAESYLADMVLRAHDDERGFALMLIDIDHFKEINDRFGHTSGDRVLVETAARLRDNLRACDLVCRYGGEEFLVILPETEGREVERTAERLRDAISSRPVSLEADRSVPVTASIGVAVHCIDTLVHHAALTGTFDRIGGSGMTPISQAFEIADKVLYRAKSAGRNRVEFSAA</sequence>
<accession>A0A316G276</accession>
<dbReference type="GO" id="GO:0000160">
    <property type="term" value="P:phosphorelay signal transduction system"/>
    <property type="evidence" value="ECO:0007669"/>
    <property type="project" value="InterPro"/>
</dbReference>
<dbReference type="InterPro" id="IPR011006">
    <property type="entry name" value="CheY-like_superfamily"/>
</dbReference>
<dbReference type="Proteomes" id="UP000245390">
    <property type="component" value="Unassembled WGS sequence"/>
</dbReference>
<dbReference type="SUPFAM" id="SSF55073">
    <property type="entry name" value="Nucleotide cyclase"/>
    <property type="match status" value="1"/>
</dbReference>
<dbReference type="InterPro" id="IPR050469">
    <property type="entry name" value="Diguanylate_Cyclase"/>
</dbReference>
<dbReference type="EC" id="2.7.7.65" evidence="1"/>
<dbReference type="InterPro" id="IPR029787">
    <property type="entry name" value="Nucleotide_cyclase"/>
</dbReference>
<dbReference type="SUPFAM" id="SSF52172">
    <property type="entry name" value="CheY-like"/>
    <property type="match status" value="2"/>
</dbReference>
<dbReference type="PROSITE" id="PS50887">
    <property type="entry name" value="GGDEF"/>
    <property type="match status" value="1"/>
</dbReference>
<comment type="catalytic activity">
    <reaction evidence="2">
        <text>2 GTP = 3',3'-c-di-GMP + 2 diphosphate</text>
        <dbReference type="Rhea" id="RHEA:24898"/>
        <dbReference type="ChEBI" id="CHEBI:33019"/>
        <dbReference type="ChEBI" id="CHEBI:37565"/>
        <dbReference type="ChEBI" id="CHEBI:58805"/>
        <dbReference type="EC" id="2.7.7.65"/>
    </reaction>
</comment>
<dbReference type="SMART" id="SM00267">
    <property type="entry name" value="GGDEF"/>
    <property type="match status" value="1"/>
</dbReference>
<dbReference type="InterPro" id="IPR043128">
    <property type="entry name" value="Rev_trsase/Diguanyl_cyclase"/>
</dbReference>
<evidence type="ECO:0000259" key="5">
    <source>
        <dbReference type="PROSITE" id="PS50887"/>
    </source>
</evidence>
<organism evidence="6 7">
    <name type="scientific">Silicimonas algicola</name>
    <dbReference type="NCBI Taxonomy" id="1826607"/>
    <lineage>
        <taxon>Bacteria</taxon>
        <taxon>Pseudomonadati</taxon>
        <taxon>Pseudomonadota</taxon>
        <taxon>Alphaproteobacteria</taxon>
        <taxon>Rhodobacterales</taxon>
        <taxon>Paracoccaceae</taxon>
    </lineage>
</organism>
<evidence type="ECO:0000256" key="2">
    <source>
        <dbReference type="ARBA" id="ARBA00034247"/>
    </source>
</evidence>
<feature type="domain" description="GGDEF" evidence="5">
    <location>
        <begin position="316"/>
        <end position="469"/>
    </location>
</feature>
<dbReference type="CDD" id="cd01949">
    <property type="entry name" value="GGDEF"/>
    <property type="match status" value="1"/>
</dbReference>
<reference evidence="6 7" key="1">
    <citation type="submission" date="2018-05" db="EMBL/GenBank/DDBJ databases">
        <title>Genomic Encyclopedia of Type Strains, Phase IV (KMG-IV): sequencing the most valuable type-strain genomes for metagenomic binning, comparative biology and taxonomic classification.</title>
        <authorList>
            <person name="Goeker M."/>
        </authorList>
    </citation>
    <scope>NUCLEOTIDE SEQUENCE [LARGE SCALE GENOMIC DNA]</scope>
    <source>
        <strain evidence="6 7">DSM 103371</strain>
    </source>
</reference>
<dbReference type="Gene3D" id="3.30.70.270">
    <property type="match status" value="1"/>
</dbReference>
<comment type="caution">
    <text evidence="6">The sequence shown here is derived from an EMBL/GenBank/DDBJ whole genome shotgun (WGS) entry which is preliminary data.</text>
</comment>
<dbReference type="EMBL" id="QGGV01000009">
    <property type="protein sequence ID" value="PWK55031.1"/>
    <property type="molecule type" value="Genomic_DNA"/>
</dbReference>
<dbReference type="NCBIfam" id="TIGR00254">
    <property type="entry name" value="GGDEF"/>
    <property type="match status" value="1"/>
</dbReference>
<dbReference type="PROSITE" id="PS50110">
    <property type="entry name" value="RESPONSE_REGULATORY"/>
    <property type="match status" value="1"/>
</dbReference>
<feature type="domain" description="Response regulatory" evidence="4">
    <location>
        <begin position="4"/>
        <end position="117"/>
    </location>
</feature>
<proteinExistence type="predicted"/>
<keyword evidence="7" id="KW-1185">Reference proteome</keyword>
<name>A0A316G276_9RHOB</name>
<dbReference type="InterPro" id="IPR001789">
    <property type="entry name" value="Sig_transdc_resp-reg_receiver"/>
</dbReference>